<evidence type="ECO:0000256" key="3">
    <source>
        <dbReference type="ARBA" id="ARBA00023163"/>
    </source>
</evidence>
<dbReference type="PANTHER" id="PTHR44846">
    <property type="entry name" value="MANNOSYL-D-GLYCERATE TRANSPORT/METABOLISM SYSTEM REPRESSOR MNGR-RELATED"/>
    <property type="match status" value="1"/>
</dbReference>
<dbReference type="RefSeq" id="WP_043844530.1">
    <property type="nucleotide sequence ID" value="NZ_AQQW01000006.1"/>
</dbReference>
<gene>
    <name evidence="5" type="ORF">ATO8_10729</name>
</gene>
<dbReference type="PROSITE" id="PS50949">
    <property type="entry name" value="HTH_GNTR"/>
    <property type="match status" value="1"/>
</dbReference>
<dbReference type="Gene3D" id="1.10.10.10">
    <property type="entry name" value="Winged helix-like DNA-binding domain superfamily/Winged helix DNA-binding domain"/>
    <property type="match status" value="1"/>
</dbReference>
<dbReference type="PANTHER" id="PTHR44846:SF1">
    <property type="entry name" value="MANNOSYL-D-GLYCERATE TRANSPORT_METABOLISM SYSTEM REPRESSOR MNGR-RELATED"/>
    <property type="match status" value="1"/>
</dbReference>
<protein>
    <submittedName>
        <fullName evidence="5">GntR family transcriptional regulator</fullName>
    </submittedName>
</protein>
<dbReference type="CDD" id="cd07377">
    <property type="entry name" value="WHTH_GntR"/>
    <property type="match status" value="1"/>
</dbReference>
<keyword evidence="6" id="KW-1185">Reference proteome</keyword>
<keyword evidence="1" id="KW-0805">Transcription regulation</keyword>
<proteinExistence type="predicted"/>
<dbReference type="Proteomes" id="UP000019063">
    <property type="component" value="Unassembled WGS sequence"/>
</dbReference>
<dbReference type="GO" id="GO:0003700">
    <property type="term" value="F:DNA-binding transcription factor activity"/>
    <property type="evidence" value="ECO:0007669"/>
    <property type="project" value="InterPro"/>
</dbReference>
<dbReference type="InterPro" id="IPR011663">
    <property type="entry name" value="UTRA"/>
</dbReference>
<dbReference type="InterPro" id="IPR028978">
    <property type="entry name" value="Chorismate_lyase_/UTRA_dom_sf"/>
</dbReference>
<dbReference type="GO" id="GO:0003677">
    <property type="term" value="F:DNA binding"/>
    <property type="evidence" value="ECO:0007669"/>
    <property type="project" value="UniProtKB-KW"/>
</dbReference>
<dbReference type="GO" id="GO:0045892">
    <property type="term" value="P:negative regulation of DNA-templated transcription"/>
    <property type="evidence" value="ECO:0007669"/>
    <property type="project" value="TreeGrafter"/>
</dbReference>
<evidence type="ECO:0000313" key="6">
    <source>
        <dbReference type="Proteomes" id="UP000019063"/>
    </source>
</evidence>
<accession>W4HK40</accession>
<dbReference type="STRING" id="1379903.ATO8_10729"/>
<dbReference type="Pfam" id="PF00392">
    <property type="entry name" value="GntR"/>
    <property type="match status" value="1"/>
</dbReference>
<dbReference type="SUPFAM" id="SSF64288">
    <property type="entry name" value="Chorismate lyase-like"/>
    <property type="match status" value="1"/>
</dbReference>
<keyword evidence="3" id="KW-0804">Transcription</keyword>
<evidence type="ECO:0000259" key="4">
    <source>
        <dbReference type="PROSITE" id="PS50949"/>
    </source>
</evidence>
<comment type="caution">
    <text evidence="5">The sequence shown here is derived from an EMBL/GenBank/DDBJ whole genome shotgun (WGS) entry which is preliminary data.</text>
</comment>
<dbReference type="InterPro" id="IPR000524">
    <property type="entry name" value="Tscrpt_reg_HTH_GntR"/>
</dbReference>
<evidence type="ECO:0000313" key="5">
    <source>
        <dbReference type="EMBL" id="ETW12486.1"/>
    </source>
</evidence>
<dbReference type="EMBL" id="AQQW01000006">
    <property type="protein sequence ID" value="ETW12486.1"/>
    <property type="molecule type" value="Genomic_DNA"/>
</dbReference>
<dbReference type="Pfam" id="PF07702">
    <property type="entry name" value="UTRA"/>
    <property type="match status" value="1"/>
</dbReference>
<dbReference type="SMART" id="SM00345">
    <property type="entry name" value="HTH_GNTR"/>
    <property type="match status" value="1"/>
</dbReference>
<dbReference type="PRINTS" id="PR00035">
    <property type="entry name" value="HTHGNTR"/>
</dbReference>
<evidence type="ECO:0000256" key="2">
    <source>
        <dbReference type="ARBA" id="ARBA00023125"/>
    </source>
</evidence>
<dbReference type="SMART" id="SM00866">
    <property type="entry name" value="UTRA"/>
    <property type="match status" value="1"/>
</dbReference>
<feature type="domain" description="HTH gntR-type" evidence="4">
    <location>
        <begin position="12"/>
        <end position="80"/>
    </location>
</feature>
<dbReference type="Gene3D" id="3.40.1410.10">
    <property type="entry name" value="Chorismate lyase-like"/>
    <property type="match status" value="1"/>
</dbReference>
<dbReference type="eggNOG" id="COG2188">
    <property type="taxonomic scope" value="Bacteria"/>
</dbReference>
<evidence type="ECO:0000256" key="1">
    <source>
        <dbReference type="ARBA" id="ARBA00023015"/>
    </source>
</evidence>
<sequence>MRDHLRPTLPEGGKARRVYLLLRDDITSGVHGPGALLPGEQRLAESYGVSRVTIRRALDALEGDGLIDRRAGSGTRVSAAPGTEAMAADVTTLIPQIVRMGQHSARLLSFSYDVPPAQVAREMGIAEGERVQTAVRVRLAEGQPFSHLTTYVPEDIAANYSEADLANTPLYQLLERSGVRVASAHQTVSATLASPDVAQALECSTGSGLLSLRRVVRDARGRVVEHLSALYRPDRFKLEMALTRVGADDARHWEPVVGDRSAEDMEDGNGGKA</sequence>
<dbReference type="OrthoDB" id="7173258at2"/>
<dbReference type="InterPro" id="IPR036390">
    <property type="entry name" value="WH_DNA-bd_sf"/>
</dbReference>
<dbReference type="InterPro" id="IPR050679">
    <property type="entry name" value="Bact_HTH_transcr_reg"/>
</dbReference>
<organism evidence="5 6">
    <name type="scientific">Roseivivax marinus</name>
    <dbReference type="NCBI Taxonomy" id="1379903"/>
    <lineage>
        <taxon>Bacteria</taxon>
        <taxon>Pseudomonadati</taxon>
        <taxon>Pseudomonadota</taxon>
        <taxon>Alphaproteobacteria</taxon>
        <taxon>Rhodobacterales</taxon>
        <taxon>Roseobacteraceae</taxon>
        <taxon>Roseivivax</taxon>
    </lineage>
</organism>
<keyword evidence="2" id="KW-0238">DNA-binding</keyword>
<dbReference type="PATRIC" id="fig|1317118.6.peg.2211"/>
<name>W4HK40_9RHOB</name>
<dbReference type="AlphaFoldDB" id="W4HK40"/>
<reference evidence="5 6" key="1">
    <citation type="journal article" date="2014" name="Antonie Van Leeuwenhoek">
        <title>Roseivivax atlanticus sp. nov., isolated from surface seawater of the Atlantic Ocean.</title>
        <authorList>
            <person name="Li G."/>
            <person name="Lai Q."/>
            <person name="Liu X."/>
            <person name="Sun F."/>
            <person name="Shao Z."/>
        </authorList>
    </citation>
    <scope>NUCLEOTIDE SEQUENCE [LARGE SCALE GENOMIC DNA]</scope>
    <source>
        <strain evidence="5 6">22II-s10s</strain>
    </source>
</reference>
<dbReference type="InterPro" id="IPR036388">
    <property type="entry name" value="WH-like_DNA-bd_sf"/>
</dbReference>
<dbReference type="SUPFAM" id="SSF46785">
    <property type="entry name" value="Winged helix' DNA-binding domain"/>
    <property type="match status" value="1"/>
</dbReference>